<dbReference type="CDD" id="cd04860">
    <property type="entry name" value="AE_Prim_S"/>
    <property type="match status" value="1"/>
</dbReference>
<dbReference type="Pfam" id="PF01896">
    <property type="entry name" value="DNA_primase_S"/>
    <property type="match status" value="1"/>
</dbReference>
<keyword evidence="5 11" id="KW-0548">Nucleotidyltransferase</keyword>
<dbReference type="GO" id="GO:1990077">
    <property type="term" value="C:primosome complex"/>
    <property type="evidence" value="ECO:0007669"/>
    <property type="project" value="UniProtKB-KW"/>
</dbReference>
<evidence type="ECO:0000256" key="5">
    <source>
        <dbReference type="ARBA" id="ARBA00022695"/>
    </source>
</evidence>
<comment type="cofactor">
    <cofactor evidence="11">
        <name>Mg(2+)</name>
        <dbReference type="ChEBI" id="CHEBI:18420"/>
    </cofactor>
    <cofactor evidence="11">
        <name>Mn(2+)</name>
        <dbReference type="ChEBI" id="CHEBI:29035"/>
    </cofactor>
</comment>
<comment type="caution">
    <text evidence="14">The sequence shown here is derived from an EMBL/GenBank/DDBJ whole genome shotgun (WGS) entry which is preliminary data.</text>
</comment>
<dbReference type="InterPro" id="IPR014052">
    <property type="entry name" value="DNA_primase_ssu_euk/arc"/>
</dbReference>
<evidence type="ECO:0000313" key="15">
    <source>
        <dbReference type="Proteomes" id="UP001596398"/>
    </source>
</evidence>
<keyword evidence="9 11" id="KW-0804">Transcription</keyword>
<evidence type="ECO:0000256" key="8">
    <source>
        <dbReference type="ARBA" id="ARBA00022842"/>
    </source>
</evidence>
<dbReference type="GO" id="GO:0003899">
    <property type="term" value="F:DNA-directed RNA polymerase activity"/>
    <property type="evidence" value="ECO:0007669"/>
    <property type="project" value="UniProtKB-UniRule"/>
</dbReference>
<dbReference type="PANTHER" id="PTHR10536">
    <property type="entry name" value="DNA PRIMASE SMALL SUBUNIT"/>
    <property type="match status" value="1"/>
</dbReference>
<evidence type="ECO:0000256" key="1">
    <source>
        <dbReference type="ARBA" id="ARBA00009762"/>
    </source>
</evidence>
<organism evidence="14 15">
    <name type="scientific">Halosegnis marinus</name>
    <dbReference type="NCBI Taxonomy" id="3034023"/>
    <lineage>
        <taxon>Archaea</taxon>
        <taxon>Methanobacteriati</taxon>
        <taxon>Methanobacteriota</taxon>
        <taxon>Stenosarchaea group</taxon>
        <taxon>Halobacteria</taxon>
        <taxon>Halobacteriales</taxon>
        <taxon>Natronomonadaceae</taxon>
        <taxon>Halosegnis</taxon>
    </lineage>
</organism>
<feature type="active site" evidence="11">
    <location>
        <position position="103"/>
    </location>
</feature>
<dbReference type="EC" id="2.7.7.-" evidence="11"/>
<reference evidence="14 15" key="1">
    <citation type="journal article" date="2019" name="Int. J. Syst. Evol. Microbiol.">
        <title>The Global Catalogue of Microorganisms (GCM) 10K type strain sequencing project: providing services to taxonomists for standard genome sequencing and annotation.</title>
        <authorList>
            <consortium name="The Broad Institute Genomics Platform"/>
            <consortium name="The Broad Institute Genome Sequencing Center for Infectious Disease"/>
            <person name="Wu L."/>
            <person name="Ma J."/>
        </authorList>
    </citation>
    <scope>NUCLEOTIDE SEQUENCE [LARGE SCALE GENOMIC DNA]</scope>
    <source>
        <strain evidence="14 15">DT85</strain>
    </source>
</reference>
<accession>A0ABD5ZK71</accession>
<dbReference type="SUPFAM" id="SSF56747">
    <property type="entry name" value="Prim-pol domain"/>
    <property type="match status" value="1"/>
</dbReference>
<evidence type="ECO:0000256" key="7">
    <source>
        <dbReference type="ARBA" id="ARBA00022723"/>
    </source>
</evidence>
<dbReference type="GO" id="GO:0046872">
    <property type="term" value="F:metal ion binding"/>
    <property type="evidence" value="ECO:0007669"/>
    <property type="project" value="UniProtKB-KW"/>
</dbReference>
<evidence type="ECO:0000256" key="9">
    <source>
        <dbReference type="ARBA" id="ARBA00023163"/>
    </source>
</evidence>
<dbReference type="GO" id="GO:0006269">
    <property type="term" value="P:DNA replication, synthesis of primer"/>
    <property type="evidence" value="ECO:0007669"/>
    <property type="project" value="UniProtKB-UniRule"/>
</dbReference>
<keyword evidence="7 11" id="KW-0479">Metal-binding</keyword>
<keyword evidence="8 11" id="KW-0460">Magnesium</keyword>
<dbReference type="GeneID" id="79265571"/>
<comment type="function">
    <text evidence="13">RNA polymerase that catalyzes the synthesis of short RNA molecules used as primers for DNA polymerase during DNA replication.</text>
</comment>
<evidence type="ECO:0000256" key="10">
    <source>
        <dbReference type="ARBA" id="ARBA00023211"/>
    </source>
</evidence>
<keyword evidence="10 11" id="KW-0464">Manganese</keyword>
<sequence length="394" mass="43557">MDERTREYLRGRFGDYYRRSGIEGPPAANEREWGHIPFTAGSGTTMVRHQSWLDVAGGGSLVDFLAREQPRHVYHSAGRYRDPGASRMSEKGWRAADLVFDLDADHLPGVDPEATSYADMLRECKNALLDLLDFLEGDFGFEDLDVVFSGGRGYHVHVRDEGVLELGRDQRDEIVEYVRGPDIEFADVVDTEAVAGMGLKNPAQKRTLPTDGGWGARVHRRLMDLVDEIRDLPEEEALERLREFPRVGEGKAGAIRRAASDNYDELAAGNLDVHPAVVSVAKILFERALDEDGAPIDEPVTTDINRLIRLPGSLHGGSGLVVTPIERDALDDFDPLADAIPEQFRGHEIRVAVTDPGPTEFDGDTFTVAEGERSVQEALGVFLMARGRARKVAE</sequence>
<dbReference type="InterPro" id="IPR023639">
    <property type="entry name" value="DNA_primase_ssu_PriS"/>
</dbReference>
<gene>
    <name evidence="11 14" type="primary">priS</name>
    <name evidence="14" type="ORF">ACFQJ4_01130</name>
</gene>
<evidence type="ECO:0000256" key="2">
    <source>
        <dbReference type="ARBA" id="ARBA00022478"/>
    </source>
</evidence>
<dbReference type="NCBIfam" id="NF001639">
    <property type="entry name" value="PRK00419.1-1"/>
    <property type="match status" value="1"/>
</dbReference>
<evidence type="ECO:0000313" key="14">
    <source>
        <dbReference type="EMBL" id="MFC7233909.1"/>
    </source>
</evidence>
<dbReference type="GO" id="GO:0000428">
    <property type="term" value="C:DNA-directed RNA polymerase complex"/>
    <property type="evidence" value="ECO:0007669"/>
    <property type="project" value="UniProtKB-KW"/>
</dbReference>
<dbReference type="InterPro" id="IPR002755">
    <property type="entry name" value="DNA_primase_S"/>
</dbReference>
<feature type="active site" evidence="11">
    <location>
        <position position="297"/>
    </location>
</feature>
<evidence type="ECO:0000256" key="12">
    <source>
        <dbReference type="RuleBase" id="RU003514"/>
    </source>
</evidence>
<keyword evidence="6 11" id="KW-0235">DNA replication</keyword>
<evidence type="ECO:0000256" key="4">
    <source>
        <dbReference type="ARBA" id="ARBA00022679"/>
    </source>
</evidence>
<dbReference type="Gene3D" id="3.90.920.10">
    <property type="entry name" value="DNA primase, PRIM domain"/>
    <property type="match status" value="1"/>
</dbReference>
<evidence type="ECO:0000256" key="6">
    <source>
        <dbReference type="ARBA" id="ARBA00022705"/>
    </source>
</evidence>
<comment type="subunit">
    <text evidence="11">Heterodimer of a small subunit (PriS) and a large subunit (PriL).</text>
</comment>
<keyword evidence="3 11" id="KW-0639">Primosome</keyword>
<protein>
    <recommendedName>
        <fullName evidence="11">DNA primase small subunit PriS</fullName>
        <ecNumber evidence="11">2.7.7.-</ecNumber>
    </recommendedName>
</protein>
<keyword evidence="15" id="KW-1185">Reference proteome</keyword>
<evidence type="ECO:0000256" key="13">
    <source>
        <dbReference type="RuleBase" id="RU004224"/>
    </source>
</evidence>
<feature type="active site" evidence="11">
    <location>
        <position position="101"/>
    </location>
</feature>
<dbReference type="RefSeq" id="WP_276234902.1">
    <property type="nucleotide sequence ID" value="NZ_CP119802.1"/>
</dbReference>
<evidence type="ECO:0000256" key="11">
    <source>
        <dbReference type="HAMAP-Rule" id="MF_00700"/>
    </source>
</evidence>
<keyword evidence="4 11" id="KW-0808">Transferase</keyword>
<comment type="similarity">
    <text evidence="1 11 12">Belongs to the eukaryotic-type primase small subunit family.</text>
</comment>
<proteinExistence type="inferred from homology"/>
<dbReference type="EMBL" id="JBHTAP010000001">
    <property type="protein sequence ID" value="MFC7233909.1"/>
    <property type="molecule type" value="Genomic_DNA"/>
</dbReference>
<dbReference type="HAMAP" id="MF_00700">
    <property type="entry name" value="DNA_primase_sml_arc"/>
    <property type="match status" value="1"/>
</dbReference>
<evidence type="ECO:0000256" key="3">
    <source>
        <dbReference type="ARBA" id="ARBA00022515"/>
    </source>
</evidence>
<keyword evidence="2 11" id="KW-0240">DNA-directed RNA polymerase</keyword>
<name>A0ABD5ZK71_9EURY</name>
<dbReference type="AlphaFoldDB" id="A0ABD5ZK71"/>
<comment type="function">
    <text evidence="11">Catalytic subunit of DNA primase, an RNA polymerase that catalyzes the synthesis of short RNA molecules used as primers for DNA polymerase during DNA replication. The small subunit contains the primase catalytic core and has DNA synthesis activity on its own. Binding to the large subunit stabilizes and modulates the activity, increasing the rate of DNA synthesis while decreasing the length of the DNA fragments, and conferring RNA synthesis capability. The DNA polymerase activity may enable DNA primase to also catalyze primer extension after primer synthesis. May also play a role in DNA repair.</text>
</comment>
<dbReference type="Proteomes" id="UP001596398">
    <property type="component" value="Unassembled WGS sequence"/>
</dbReference>